<keyword evidence="2" id="KW-1185">Reference proteome</keyword>
<protein>
    <submittedName>
        <fullName evidence="1">Uncharacterized protein</fullName>
    </submittedName>
</protein>
<dbReference type="AlphaFoldDB" id="A0A8S1YGJ2"/>
<proteinExistence type="predicted"/>
<gene>
    <name evidence="1" type="ORF">POCTA_138.1.T1580137</name>
</gene>
<comment type="caution">
    <text evidence="1">The sequence shown here is derived from an EMBL/GenBank/DDBJ whole genome shotgun (WGS) entry which is preliminary data.</text>
</comment>
<accession>A0A8S1YGJ2</accession>
<dbReference type="Proteomes" id="UP000683925">
    <property type="component" value="Unassembled WGS sequence"/>
</dbReference>
<sequence>MILTICKNSTCGRLINYKENQMYMFHIHLTLLDQQLHVKRSSRRFGGLIINLGSQILLESLTITNKSNINTDMNDVQT</sequence>
<evidence type="ECO:0000313" key="2">
    <source>
        <dbReference type="Proteomes" id="UP000683925"/>
    </source>
</evidence>
<reference evidence="1" key="1">
    <citation type="submission" date="2021-01" db="EMBL/GenBank/DDBJ databases">
        <authorList>
            <consortium name="Genoscope - CEA"/>
            <person name="William W."/>
        </authorList>
    </citation>
    <scope>NUCLEOTIDE SEQUENCE</scope>
</reference>
<dbReference type="EMBL" id="CAJJDP010000160">
    <property type="protein sequence ID" value="CAD8212679.1"/>
    <property type="molecule type" value="Genomic_DNA"/>
</dbReference>
<name>A0A8S1YGJ2_PAROT</name>
<organism evidence="1 2">
    <name type="scientific">Paramecium octaurelia</name>
    <dbReference type="NCBI Taxonomy" id="43137"/>
    <lineage>
        <taxon>Eukaryota</taxon>
        <taxon>Sar</taxon>
        <taxon>Alveolata</taxon>
        <taxon>Ciliophora</taxon>
        <taxon>Intramacronucleata</taxon>
        <taxon>Oligohymenophorea</taxon>
        <taxon>Peniculida</taxon>
        <taxon>Parameciidae</taxon>
        <taxon>Paramecium</taxon>
    </lineage>
</organism>
<evidence type="ECO:0000313" key="1">
    <source>
        <dbReference type="EMBL" id="CAD8212679.1"/>
    </source>
</evidence>